<gene>
    <name evidence="2" type="ORF">UFOVP447_114</name>
</gene>
<evidence type="ECO:0000259" key="1">
    <source>
        <dbReference type="Pfam" id="PF01145"/>
    </source>
</evidence>
<feature type="domain" description="Band 7" evidence="1">
    <location>
        <begin position="22"/>
        <end position="216"/>
    </location>
</feature>
<dbReference type="Pfam" id="PF01145">
    <property type="entry name" value="Band_7"/>
    <property type="match status" value="1"/>
</dbReference>
<evidence type="ECO:0000313" key="2">
    <source>
        <dbReference type="EMBL" id="CAB4143302.1"/>
    </source>
</evidence>
<dbReference type="PROSITE" id="PS51257">
    <property type="entry name" value="PROKAR_LIPOPROTEIN"/>
    <property type="match status" value="1"/>
</dbReference>
<dbReference type="InterPro" id="IPR001107">
    <property type="entry name" value="Band_7"/>
</dbReference>
<organism evidence="2">
    <name type="scientific">uncultured Caudovirales phage</name>
    <dbReference type="NCBI Taxonomy" id="2100421"/>
    <lineage>
        <taxon>Viruses</taxon>
        <taxon>Duplodnaviria</taxon>
        <taxon>Heunggongvirae</taxon>
        <taxon>Uroviricota</taxon>
        <taxon>Caudoviricetes</taxon>
        <taxon>Peduoviridae</taxon>
        <taxon>Maltschvirus</taxon>
        <taxon>Maltschvirus maltsch</taxon>
    </lineage>
</organism>
<name>A0A6J5MAS0_9CAUD</name>
<accession>A0A6J5MAS0</accession>
<proteinExistence type="predicted"/>
<sequence>MNRIAKVAVLAGLMATTAACTRIETGEVGVRRAFDKTIETTELMPGSVNQTIFGDVLTFPTKDVQVDIADLTPLASDNSTVADFDMAVIYSINPGSVAELYIEKNRGFHADTEEGDTLLMYNYIRQLGRNAAYKVARRYESLKMADNRAEIEQLVRQEIINQLAAEKLDGAISVSQVLVRQIKPAANIVASANALVQAQNEQKRKEVEVQTARLEAQRIAALNANRGATEYMAAMALQDIAEGVKAGKVNTVVVPYDFKGIINVGNR</sequence>
<reference evidence="2" key="1">
    <citation type="submission" date="2020-04" db="EMBL/GenBank/DDBJ databases">
        <authorList>
            <person name="Chiriac C."/>
            <person name="Salcher M."/>
            <person name="Ghai R."/>
            <person name="Kavagutti S V."/>
        </authorList>
    </citation>
    <scope>NUCLEOTIDE SEQUENCE</scope>
</reference>
<dbReference type="EMBL" id="LR796423">
    <property type="protein sequence ID" value="CAB4143302.1"/>
    <property type="molecule type" value="Genomic_DNA"/>
</dbReference>
<protein>
    <submittedName>
        <fullName evidence="2">Band 7 domain containing protein</fullName>
    </submittedName>
</protein>